<dbReference type="PRINTS" id="PR00081">
    <property type="entry name" value="GDHRDH"/>
</dbReference>
<dbReference type="InterPro" id="IPR036291">
    <property type="entry name" value="NAD(P)-bd_dom_sf"/>
</dbReference>
<evidence type="ECO:0000313" key="2">
    <source>
        <dbReference type="Proteomes" id="UP001642483"/>
    </source>
</evidence>
<evidence type="ECO:0000313" key="1">
    <source>
        <dbReference type="EMBL" id="CAK8690239.1"/>
    </source>
</evidence>
<proteinExistence type="predicted"/>
<dbReference type="Gene3D" id="3.40.50.720">
    <property type="entry name" value="NAD(P)-binding Rossmann-like Domain"/>
    <property type="match status" value="1"/>
</dbReference>
<sequence>MPDLSNKVCLVTGASKGVGRGTALQLASYGATCYITGRELATLEDVQAEAEGRRYSGRIFPVKCDHTNEMNTRKVFEKIAIEQNGQLDLLVNNVFTAVEYAFKNYNMGFWKQDISNWDLVSNVELRNNHICSGLASHLMFARGRGLIVNVNTVGGKMYPLIPSHVVGKAEKDRVADRFTLNFQRHNVAFVSLLPSMVRTDFITKFIEKDDDDDQALNEIRASCRQMLDCSESVEFQGKCIAHMLADENISKKAGQILLTTDLAEEYNFEDIDGKSPLSERSLKILTKIYGWSSLSSFIPSWLKLPNLIYNIVIRYNLC</sequence>
<protein>
    <submittedName>
        <fullName evidence="1">Uncharacterized protein</fullName>
    </submittedName>
</protein>
<dbReference type="InterPro" id="IPR002347">
    <property type="entry name" value="SDR_fam"/>
</dbReference>
<name>A0ABP0GHW1_CLALP</name>
<organism evidence="1 2">
    <name type="scientific">Clavelina lepadiformis</name>
    <name type="common">Light-bulb sea squirt</name>
    <name type="synonym">Ascidia lepadiformis</name>
    <dbReference type="NCBI Taxonomy" id="159417"/>
    <lineage>
        <taxon>Eukaryota</taxon>
        <taxon>Metazoa</taxon>
        <taxon>Chordata</taxon>
        <taxon>Tunicata</taxon>
        <taxon>Ascidiacea</taxon>
        <taxon>Aplousobranchia</taxon>
        <taxon>Clavelinidae</taxon>
        <taxon>Clavelina</taxon>
    </lineage>
</organism>
<dbReference type="EMBL" id="CAWYQH010000114">
    <property type="protein sequence ID" value="CAK8690239.1"/>
    <property type="molecule type" value="Genomic_DNA"/>
</dbReference>
<reference evidence="1 2" key="1">
    <citation type="submission" date="2024-02" db="EMBL/GenBank/DDBJ databases">
        <authorList>
            <person name="Daric V."/>
            <person name="Darras S."/>
        </authorList>
    </citation>
    <scope>NUCLEOTIDE SEQUENCE [LARGE SCALE GENOMIC DNA]</scope>
</reference>
<dbReference type="Pfam" id="PF00106">
    <property type="entry name" value="adh_short"/>
    <property type="match status" value="1"/>
</dbReference>
<dbReference type="PANTHER" id="PTHR44147">
    <property type="entry name" value="DEHYDROGENASE/REDUCTASE SDR FAMILY MEMBER 1"/>
    <property type="match status" value="1"/>
</dbReference>
<dbReference type="Proteomes" id="UP001642483">
    <property type="component" value="Unassembled WGS sequence"/>
</dbReference>
<gene>
    <name evidence="1" type="ORF">CVLEPA_LOCUS22871</name>
</gene>
<keyword evidence="2" id="KW-1185">Reference proteome</keyword>
<comment type="caution">
    <text evidence="1">The sequence shown here is derived from an EMBL/GenBank/DDBJ whole genome shotgun (WGS) entry which is preliminary data.</text>
</comment>
<dbReference type="SUPFAM" id="SSF51735">
    <property type="entry name" value="NAD(P)-binding Rossmann-fold domains"/>
    <property type="match status" value="1"/>
</dbReference>
<dbReference type="PANTHER" id="PTHR44147:SF2">
    <property type="entry name" value="DEHYDROGENASE_REDUCTASE SDR FAMILY MEMBER 1"/>
    <property type="match status" value="1"/>
</dbReference>
<accession>A0ABP0GHW1</accession>